<name>A0A6A4RYK3_SCOMX</name>
<comment type="caution">
    <text evidence="2">The sequence shown here is derived from an EMBL/GenBank/DDBJ whole genome shotgun (WGS) entry which is preliminary data.</text>
</comment>
<feature type="compositionally biased region" description="Basic and acidic residues" evidence="1">
    <location>
        <begin position="91"/>
        <end position="122"/>
    </location>
</feature>
<sequence>MILSTIPLRNAYFKTCSIKGPRCPARYFSALVPEVALVSMDEPTTQHPTLRFNPAVKYCCANNLDAVIHHRSIRTETVQRRQRRTTGCQEAHWEERKSRNRERRGDGGMEKAKEVYVPREQRISFTPSGKEEEGDVDNRRNICQTQSAG</sequence>
<evidence type="ECO:0000256" key="1">
    <source>
        <dbReference type="SAM" id="MobiDB-lite"/>
    </source>
</evidence>
<accession>A0A6A4RYK3</accession>
<reference evidence="2 3" key="1">
    <citation type="submission" date="2019-06" db="EMBL/GenBank/DDBJ databases">
        <title>Draft genomes of female and male turbot (Scophthalmus maximus).</title>
        <authorList>
            <person name="Xu H."/>
            <person name="Xu X.-W."/>
            <person name="Shao C."/>
            <person name="Chen S."/>
        </authorList>
    </citation>
    <scope>NUCLEOTIDE SEQUENCE [LARGE SCALE GENOMIC DNA]</scope>
    <source>
        <strain evidence="2">Ysfricsl-2016a</strain>
        <tissue evidence="2">Blood</tissue>
    </source>
</reference>
<feature type="region of interest" description="Disordered" evidence="1">
    <location>
        <begin position="75"/>
        <end position="149"/>
    </location>
</feature>
<evidence type="ECO:0000313" key="2">
    <source>
        <dbReference type="EMBL" id="KAF0027133.1"/>
    </source>
</evidence>
<dbReference type="AlphaFoldDB" id="A0A6A4RYK3"/>
<organism evidence="2 3">
    <name type="scientific">Scophthalmus maximus</name>
    <name type="common">Turbot</name>
    <name type="synonym">Psetta maxima</name>
    <dbReference type="NCBI Taxonomy" id="52904"/>
    <lineage>
        <taxon>Eukaryota</taxon>
        <taxon>Metazoa</taxon>
        <taxon>Chordata</taxon>
        <taxon>Craniata</taxon>
        <taxon>Vertebrata</taxon>
        <taxon>Euteleostomi</taxon>
        <taxon>Actinopterygii</taxon>
        <taxon>Neopterygii</taxon>
        <taxon>Teleostei</taxon>
        <taxon>Neoteleostei</taxon>
        <taxon>Acanthomorphata</taxon>
        <taxon>Carangaria</taxon>
        <taxon>Pleuronectiformes</taxon>
        <taxon>Pleuronectoidei</taxon>
        <taxon>Scophthalmidae</taxon>
        <taxon>Scophthalmus</taxon>
    </lineage>
</organism>
<dbReference type="Proteomes" id="UP000438429">
    <property type="component" value="Unassembled WGS sequence"/>
</dbReference>
<gene>
    <name evidence="2" type="ORF">F2P81_019874</name>
</gene>
<evidence type="ECO:0000313" key="3">
    <source>
        <dbReference type="Proteomes" id="UP000438429"/>
    </source>
</evidence>
<dbReference type="EMBL" id="VEVO01000018">
    <property type="protein sequence ID" value="KAF0027133.1"/>
    <property type="molecule type" value="Genomic_DNA"/>
</dbReference>
<proteinExistence type="predicted"/>
<protein>
    <submittedName>
        <fullName evidence="2">Uncharacterized protein</fullName>
    </submittedName>
</protein>